<reference evidence="3 4" key="1">
    <citation type="journal article" date="2019" name="Nat. Ecol. Evol.">
        <title>Megaphylogeny resolves global patterns of mushroom evolution.</title>
        <authorList>
            <person name="Varga T."/>
            <person name="Krizsan K."/>
            <person name="Foldi C."/>
            <person name="Dima B."/>
            <person name="Sanchez-Garcia M."/>
            <person name="Sanchez-Ramirez S."/>
            <person name="Szollosi G.J."/>
            <person name="Szarkandi J.G."/>
            <person name="Papp V."/>
            <person name="Albert L."/>
            <person name="Andreopoulos W."/>
            <person name="Angelini C."/>
            <person name="Antonin V."/>
            <person name="Barry K.W."/>
            <person name="Bougher N.L."/>
            <person name="Buchanan P."/>
            <person name="Buyck B."/>
            <person name="Bense V."/>
            <person name="Catcheside P."/>
            <person name="Chovatia M."/>
            <person name="Cooper J."/>
            <person name="Damon W."/>
            <person name="Desjardin D."/>
            <person name="Finy P."/>
            <person name="Geml J."/>
            <person name="Haridas S."/>
            <person name="Hughes K."/>
            <person name="Justo A."/>
            <person name="Karasinski D."/>
            <person name="Kautmanova I."/>
            <person name="Kiss B."/>
            <person name="Kocsube S."/>
            <person name="Kotiranta H."/>
            <person name="LaButti K.M."/>
            <person name="Lechner B.E."/>
            <person name="Liimatainen K."/>
            <person name="Lipzen A."/>
            <person name="Lukacs Z."/>
            <person name="Mihaltcheva S."/>
            <person name="Morgado L.N."/>
            <person name="Niskanen T."/>
            <person name="Noordeloos M.E."/>
            <person name="Ohm R.A."/>
            <person name="Ortiz-Santana B."/>
            <person name="Ovrebo C."/>
            <person name="Racz N."/>
            <person name="Riley R."/>
            <person name="Savchenko A."/>
            <person name="Shiryaev A."/>
            <person name="Soop K."/>
            <person name="Spirin V."/>
            <person name="Szebenyi C."/>
            <person name="Tomsovsky M."/>
            <person name="Tulloss R.E."/>
            <person name="Uehling J."/>
            <person name="Grigoriev I.V."/>
            <person name="Vagvolgyi C."/>
            <person name="Papp T."/>
            <person name="Martin F.M."/>
            <person name="Miettinen O."/>
            <person name="Hibbett D.S."/>
            <person name="Nagy L.G."/>
        </authorList>
    </citation>
    <scope>NUCLEOTIDE SEQUENCE [LARGE SCALE GENOMIC DNA]</scope>
    <source>
        <strain evidence="3 4">CBS 121175</strain>
    </source>
</reference>
<dbReference type="Gene3D" id="1.20.58.2220">
    <property type="entry name" value="Formin, FH2 domain"/>
    <property type="match status" value="1"/>
</dbReference>
<feature type="domain" description="FH2" evidence="2">
    <location>
        <begin position="9"/>
        <end position="404"/>
    </location>
</feature>
<dbReference type="InterPro" id="IPR051144">
    <property type="entry name" value="Formin_homology_domain"/>
</dbReference>
<dbReference type="PANTHER" id="PTHR45733">
    <property type="entry name" value="FORMIN-J"/>
    <property type="match status" value="1"/>
</dbReference>
<proteinExistence type="predicted"/>
<dbReference type="PROSITE" id="PS51444">
    <property type="entry name" value="FH2"/>
    <property type="match status" value="1"/>
</dbReference>
<dbReference type="Proteomes" id="UP000307440">
    <property type="component" value="Unassembled WGS sequence"/>
</dbReference>
<keyword evidence="4" id="KW-1185">Reference proteome</keyword>
<dbReference type="SUPFAM" id="SSF101447">
    <property type="entry name" value="Formin homology 2 domain (FH2 domain)"/>
    <property type="match status" value="1"/>
</dbReference>
<dbReference type="InterPro" id="IPR015425">
    <property type="entry name" value="FH2_Formin"/>
</dbReference>
<gene>
    <name evidence="3" type="ORF">FA15DRAFT_753282</name>
</gene>
<dbReference type="PANTHER" id="PTHR45733:SF8">
    <property type="entry name" value="FORMIN-J"/>
    <property type="match status" value="1"/>
</dbReference>
<feature type="region of interest" description="Disordered" evidence="1">
    <location>
        <begin position="410"/>
        <end position="439"/>
    </location>
</feature>
<evidence type="ECO:0000313" key="4">
    <source>
        <dbReference type="Proteomes" id="UP000307440"/>
    </source>
</evidence>
<evidence type="ECO:0000256" key="1">
    <source>
        <dbReference type="SAM" id="MobiDB-lite"/>
    </source>
</evidence>
<evidence type="ECO:0000259" key="2">
    <source>
        <dbReference type="PROSITE" id="PS51444"/>
    </source>
</evidence>
<name>A0A5C3L833_COPMA</name>
<protein>
    <submittedName>
        <fullName evidence="3">FH2-domain-containing protein</fullName>
    </submittedName>
</protein>
<dbReference type="STRING" id="230819.A0A5C3L833"/>
<sequence length="482" mass="53634">MPGFKLPGKLKATRPAKRLKPFFWNKLSTPTYDTTVWRDLSNDAQFDLSDLESTFVVDNTPATPSQILSPKKQNVTTVLDITRANNVAIMLSRIKMGLAAICNAILEMDDSALSVDDLKAIGKQLPTNEEIERIKNFGNVDKLSKSDQYFSHIMSIPRLSERLECMAYRRKVDLDIEEIRPDLNTLRNASRELRASSKFKTVLQVVLMIGNSLNGNTFRGNARGFQIDSLLKLKETKTVNGGLYCKTLLHYLAKVLLRKDPSITTFIEDLPSLEAASRISVQTTLQSVTSLVAGLNLAKSELEEYRKVKAPANDRFSSVMEKFIAEADTTVDALKNMGNSVDGELKALLEYYGEDPNAPEAPKPEDFFGIIASFSSSLQKCALEVHDAEMKLAKDIPVVVVDKAEEEKRGTVKQPYNAGVHPPSSYSQASSRDKLSVGRGDLDQAIRSMREGKRIARPTRPLSKIFIDGSSYGRRQSRGFET</sequence>
<dbReference type="Pfam" id="PF02181">
    <property type="entry name" value="FH2"/>
    <property type="match status" value="1"/>
</dbReference>
<evidence type="ECO:0000313" key="3">
    <source>
        <dbReference type="EMBL" id="TFK28908.1"/>
    </source>
</evidence>
<dbReference type="AlphaFoldDB" id="A0A5C3L833"/>
<dbReference type="EMBL" id="ML210153">
    <property type="protein sequence ID" value="TFK28908.1"/>
    <property type="molecule type" value="Genomic_DNA"/>
</dbReference>
<accession>A0A5C3L833</accession>
<dbReference type="OrthoDB" id="1668162at2759"/>
<dbReference type="InterPro" id="IPR042201">
    <property type="entry name" value="FH2_Formin_sf"/>
</dbReference>
<organism evidence="3 4">
    <name type="scientific">Coprinopsis marcescibilis</name>
    <name type="common">Agaric fungus</name>
    <name type="synonym">Psathyrella marcescibilis</name>
    <dbReference type="NCBI Taxonomy" id="230819"/>
    <lineage>
        <taxon>Eukaryota</taxon>
        <taxon>Fungi</taxon>
        <taxon>Dikarya</taxon>
        <taxon>Basidiomycota</taxon>
        <taxon>Agaricomycotina</taxon>
        <taxon>Agaricomycetes</taxon>
        <taxon>Agaricomycetidae</taxon>
        <taxon>Agaricales</taxon>
        <taxon>Agaricineae</taxon>
        <taxon>Psathyrellaceae</taxon>
        <taxon>Coprinopsis</taxon>
    </lineage>
</organism>
<dbReference type="SMART" id="SM00498">
    <property type="entry name" value="FH2"/>
    <property type="match status" value="1"/>
</dbReference>